<keyword evidence="1" id="KW-0472">Membrane</keyword>
<proteinExistence type="predicted"/>
<protein>
    <submittedName>
        <fullName evidence="2">Uncharacterized protein</fullName>
    </submittedName>
</protein>
<evidence type="ECO:0000313" key="2">
    <source>
        <dbReference type="EMBL" id="CCA69641.1"/>
    </source>
</evidence>
<evidence type="ECO:0000313" key="3">
    <source>
        <dbReference type="Proteomes" id="UP000007148"/>
    </source>
</evidence>
<dbReference type="OrthoDB" id="3158487at2759"/>
<dbReference type="PANTHER" id="PTHR35041:SF6">
    <property type="entry name" value="FORMYLMETHIONINE DEFORMYLASE-LIKE PROTEIN-RELATED"/>
    <property type="match status" value="1"/>
</dbReference>
<dbReference type="InParanoid" id="G4TE82"/>
<feature type="transmembrane region" description="Helical" evidence="1">
    <location>
        <begin position="497"/>
        <end position="516"/>
    </location>
</feature>
<keyword evidence="1" id="KW-0812">Transmembrane</keyword>
<gene>
    <name evidence="2" type="ORF">PIIN_03580</name>
</gene>
<keyword evidence="1" id="KW-1133">Transmembrane helix</keyword>
<comment type="caution">
    <text evidence="2">The sequence shown here is derived from an EMBL/GenBank/DDBJ whole genome shotgun (WGS) entry which is preliminary data.</text>
</comment>
<dbReference type="EMBL" id="CAFZ01000059">
    <property type="protein sequence ID" value="CCA69641.1"/>
    <property type="molecule type" value="Genomic_DNA"/>
</dbReference>
<dbReference type="STRING" id="1109443.G4TE82"/>
<feature type="transmembrane region" description="Helical" evidence="1">
    <location>
        <begin position="146"/>
        <end position="166"/>
    </location>
</feature>
<accession>G4TE82</accession>
<feature type="transmembrane region" description="Helical" evidence="1">
    <location>
        <begin position="35"/>
        <end position="62"/>
    </location>
</feature>
<dbReference type="Proteomes" id="UP000007148">
    <property type="component" value="Unassembled WGS sequence"/>
</dbReference>
<name>G4TE82_SERID</name>
<evidence type="ECO:0000256" key="1">
    <source>
        <dbReference type="SAM" id="Phobius"/>
    </source>
</evidence>
<reference evidence="2 3" key="1">
    <citation type="journal article" date="2011" name="PLoS Pathog.">
        <title>Endophytic Life Strategies Decoded by Genome and Transcriptome Analyses of the Mutualistic Root Symbiont Piriformospora indica.</title>
        <authorList>
            <person name="Zuccaro A."/>
            <person name="Lahrmann U."/>
            <person name="Guldener U."/>
            <person name="Langen G."/>
            <person name="Pfiffi S."/>
            <person name="Biedenkopf D."/>
            <person name="Wong P."/>
            <person name="Samans B."/>
            <person name="Grimm C."/>
            <person name="Basiewicz M."/>
            <person name="Murat C."/>
            <person name="Martin F."/>
            <person name="Kogel K.H."/>
        </authorList>
    </citation>
    <scope>NUCLEOTIDE SEQUENCE [LARGE SCALE GENOMIC DNA]</scope>
    <source>
        <strain evidence="2 3">DSM 11827</strain>
    </source>
</reference>
<dbReference type="HOGENOM" id="CLU_031068_0_0_1"/>
<dbReference type="eggNOG" id="ENOG502R1GJ">
    <property type="taxonomic scope" value="Eukaryota"/>
</dbReference>
<feature type="transmembrane region" description="Helical" evidence="1">
    <location>
        <begin position="82"/>
        <end position="104"/>
    </location>
</feature>
<sequence>MSDGDTLVFDGKIAHLVRAPTKLPVLRHLSPHASVWTTTAIVATLLAACTAAVGHHFTLAYLDGRPIGSTTEQFWIKNASNAFGYVVAFSLSFVTTQTLAQAVWKAASTQNIRVSTLDDLFSLPSPPALLRLVFPRPQSIHFLPPIIYALFFHLLVAIGIFAPNALTTTGSARRWQELVVPTLDLSSGRITSISYPDMDQYTNVTVEWHDLVLSLVDLASQPPHLNVGNGCNVECGYTVQYEAPALTCGDLAESEVGIQAFHVGDSGLPTIYAGTTSLYPAANPEVGGSYDLGVPYSWAEYGRDTKLYISNTRCDVPVSSRDLSTGFSTEEYTTNHHHHAPGDGRCIGEDTTCHRSTILKRDADSSGGDCWTRGVNYRALTEMFARAFAGTIDYHMAPTSTLDGKPYFSRHLQSERAVARLFVADEPDEMAFYLSPRLSLNGSSGDGMDSNRLKEVLASTMANVTLGLIAQRSDVTQTSVEVWDGESVWRFTAKTLWMVYAPALIVSSWLAAYGLWCIYAHGPCISPKSVANDGGVDGQGEWSGVALDASFSTILLATRGRGIDRLCSRAQTLEDVLEAQLCYSRRDAVFRHLSKEG</sequence>
<dbReference type="OMA" id="PIDEINC"/>
<keyword evidence="3" id="KW-1185">Reference proteome</keyword>
<organism evidence="2 3">
    <name type="scientific">Serendipita indica (strain DSM 11827)</name>
    <name type="common">Root endophyte fungus</name>
    <name type="synonym">Piriformospora indica</name>
    <dbReference type="NCBI Taxonomy" id="1109443"/>
    <lineage>
        <taxon>Eukaryota</taxon>
        <taxon>Fungi</taxon>
        <taxon>Dikarya</taxon>
        <taxon>Basidiomycota</taxon>
        <taxon>Agaricomycotina</taxon>
        <taxon>Agaricomycetes</taxon>
        <taxon>Sebacinales</taxon>
        <taxon>Serendipitaceae</taxon>
        <taxon>Serendipita</taxon>
    </lineage>
</organism>
<dbReference type="AlphaFoldDB" id="G4TE82"/>
<dbReference type="PANTHER" id="PTHR35041">
    <property type="entry name" value="MEDIATOR OF RNA POLYMERASE II TRANSCRIPTION SUBUNIT 1"/>
    <property type="match status" value="1"/>
</dbReference>